<evidence type="ECO:0000313" key="3">
    <source>
        <dbReference type="EMBL" id="NQV64759.1"/>
    </source>
</evidence>
<name>A0A972VV06_9GAMM</name>
<sequence length="154" mass="16923">MKTMMRVLTRSLLMVSSAWLCTLSAVASEFSSTSFPHAPFTVNGAQTFLPVDQAFQFTALSVNEQLLLRWQIAPGYYLYRDRLRLVQDGVAVQVVLPEGVEKLDETFGLVRVYHGTLELAVPLNAASGPVQVEYQGCAEAGLCYPPRLQSVPLG</sequence>
<dbReference type="SUPFAM" id="SSF74863">
    <property type="entry name" value="Thiol:disulfide interchange protein DsbD, N-terminal domain (DsbD-alpha)"/>
    <property type="match status" value="1"/>
</dbReference>
<reference evidence="3" key="1">
    <citation type="submission" date="2020-05" db="EMBL/GenBank/DDBJ databases">
        <title>Sulfur intermediates as new biogeochemical hubs in an aquatic model microbial ecosystem.</title>
        <authorList>
            <person name="Vigneron A."/>
        </authorList>
    </citation>
    <scope>NUCLEOTIDE SEQUENCE</scope>
    <source>
        <strain evidence="3">Bin.250</strain>
    </source>
</reference>
<evidence type="ECO:0000259" key="2">
    <source>
        <dbReference type="Pfam" id="PF11412"/>
    </source>
</evidence>
<accession>A0A972VV06</accession>
<feature type="chain" id="PRO_5038115600" description="Thiol:disulfide interchange protein DsbD N-terminal domain-containing protein" evidence="1">
    <location>
        <begin position="28"/>
        <end position="154"/>
    </location>
</feature>
<evidence type="ECO:0000313" key="4">
    <source>
        <dbReference type="Proteomes" id="UP000754644"/>
    </source>
</evidence>
<comment type="caution">
    <text evidence="3">The sequence shown here is derived from an EMBL/GenBank/DDBJ whole genome shotgun (WGS) entry which is preliminary data.</text>
</comment>
<proteinExistence type="predicted"/>
<dbReference type="InterPro" id="IPR036929">
    <property type="entry name" value="DsbDN_sf"/>
</dbReference>
<keyword evidence="1" id="KW-0732">Signal</keyword>
<dbReference type="GO" id="GO:0045454">
    <property type="term" value="P:cell redox homeostasis"/>
    <property type="evidence" value="ECO:0007669"/>
    <property type="project" value="TreeGrafter"/>
</dbReference>
<dbReference type="Gene3D" id="2.60.40.1250">
    <property type="entry name" value="Thiol:disulfide interchange protein DsbD, N-terminal domain"/>
    <property type="match status" value="1"/>
</dbReference>
<dbReference type="EMBL" id="JABMOJ010000195">
    <property type="protein sequence ID" value="NQV64759.1"/>
    <property type="molecule type" value="Genomic_DNA"/>
</dbReference>
<dbReference type="PANTHER" id="PTHR32234">
    <property type="entry name" value="THIOL:DISULFIDE INTERCHANGE PROTEIN DSBD"/>
    <property type="match status" value="1"/>
</dbReference>
<protein>
    <recommendedName>
        <fullName evidence="2">Thiol:disulfide interchange protein DsbD N-terminal domain-containing protein</fullName>
    </recommendedName>
</protein>
<evidence type="ECO:0000256" key="1">
    <source>
        <dbReference type="SAM" id="SignalP"/>
    </source>
</evidence>
<feature type="domain" description="Thiol:disulfide interchange protein DsbD N-terminal" evidence="2">
    <location>
        <begin position="46"/>
        <end position="150"/>
    </location>
</feature>
<dbReference type="InterPro" id="IPR028250">
    <property type="entry name" value="DsbDN"/>
</dbReference>
<feature type="signal peptide" evidence="1">
    <location>
        <begin position="1"/>
        <end position="27"/>
    </location>
</feature>
<organism evidence="3 4">
    <name type="scientific">SAR86 cluster bacterium</name>
    <dbReference type="NCBI Taxonomy" id="2030880"/>
    <lineage>
        <taxon>Bacteria</taxon>
        <taxon>Pseudomonadati</taxon>
        <taxon>Pseudomonadota</taxon>
        <taxon>Gammaproteobacteria</taxon>
        <taxon>SAR86 cluster</taxon>
    </lineage>
</organism>
<dbReference type="GO" id="GO:0015035">
    <property type="term" value="F:protein-disulfide reductase activity"/>
    <property type="evidence" value="ECO:0007669"/>
    <property type="project" value="TreeGrafter"/>
</dbReference>
<dbReference type="Proteomes" id="UP000754644">
    <property type="component" value="Unassembled WGS sequence"/>
</dbReference>
<gene>
    <name evidence="3" type="ORF">HQ497_05275</name>
</gene>
<dbReference type="Pfam" id="PF11412">
    <property type="entry name" value="DsbD_N"/>
    <property type="match status" value="1"/>
</dbReference>
<dbReference type="AlphaFoldDB" id="A0A972VV06"/>
<dbReference type="PANTHER" id="PTHR32234:SF0">
    <property type="entry name" value="THIOL:DISULFIDE INTERCHANGE PROTEIN DSBD"/>
    <property type="match status" value="1"/>
</dbReference>